<dbReference type="InterPro" id="IPR006036">
    <property type="entry name" value="K_uptake_TrkA"/>
</dbReference>
<dbReference type="Gene3D" id="3.30.70.1450">
    <property type="entry name" value="Regulator of K+ conductance, C-terminal domain"/>
    <property type="match status" value="1"/>
</dbReference>
<evidence type="ECO:0000259" key="8">
    <source>
        <dbReference type="PROSITE" id="PS51202"/>
    </source>
</evidence>
<dbReference type="GO" id="GO:0005886">
    <property type="term" value="C:plasma membrane"/>
    <property type="evidence" value="ECO:0007669"/>
    <property type="project" value="InterPro"/>
</dbReference>
<dbReference type="Pfam" id="PF02254">
    <property type="entry name" value="TrkA_N"/>
    <property type="match status" value="1"/>
</dbReference>
<keyword evidence="5" id="KW-0520">NAD</keyword>
<evidence type="ECO:0000313" key="10">
    <source>
        <dbReference type="Proteomes" id="UP000284751"/>
    </source>
</evidence>
<comment type="caution">
    <text evidence="9">The sequence shown here is derived from an EMBL/GenBank/DDBJ whole genome shotgun (WGS) entry which is preliminary data.</text>
</comment>
<evidence type="ECO:0000256" key="2">
    <source>
        <dbReference type="ARBA" id="ARBA00022448"/>
    </source>
</evidence>
<accession>A0A412AT98</accession>
<evidence type="ECO:0000256" key="6">
    <source>
        <dbReference type="ARBA" id="ARBA00023065"/>
    </source>
</evidence>
<evidence type="ECO:0000313" key="9">
    <source>
        <dbReference type="EMBL" id="RGQ34392.1"/>
    </source>
</evidence>
<dbReference type="SUPFAM" id="SSF116726">
    <property type="entry name" value="TrkA C-terminal domain-like"/>
    <property type="match status" value="1"/>
</dbReference>
<keyword evidence="4" id="KW-0630">Potassium</keyword>
<keyword evidence="2" id="KW-0813">Transport</keyword>
<dbReference type="PANTHER" id="PTHR43833">
    <property type="entry name" value="POTASSIUM CHANNEL PROTEIN 2-RELATED-RELATED"/>
    <property type="match status" value="1"/>
</dbReference>
<dbReference type="GO" id="GO:0015079">
    <property type="term" value="F:potassium ion transmembrane transporter activity"/>
    <property type="evidence" value="ECO:0007669"/>
    <property type="project" value="InterPro"/>
</dbReference>
<evidence type="ECO:0000256" key="4">
    <source>
        <dbReference type="ARBA" id="ARBA00022958"/>
    </source>
</evidence>
<keyword evidence="3" id="KW-0633">Potassium transport</keyword>
<dbReference type="Gene3D" id="3.40.50.720">
    <property type="entry name" value="NAD(P)-binding Rossmann-like Domain"/>
    <property type="match status" value="1"/>
</dbReference>
<feature type="domain" description="RCK N-terminal" evidence="7">
    <location>
        <begin position="1"/>
        <end position="117"/>
    </location>
</feature>
<evidence type="ECO:0000256" key="1">
    <source>
        <dbReference type="ARBA" id="ARBA00017378"/>
    </source>
</evidence>
<dbReference type="InterPro" id="IPR036721">
    <property type="entry name" value="RCK_C_sf"/>
</dbReference>
<keyword evidence="6" id="KW-0406">Ion transport</keyword>
<evidence type="ECO:0000259" key="7">
    <source>
        <dbReference type="PROSITE" id="PS51201"/>
    </source>
</evidence>
<dbReference type="InterPro" id="IPR006037">
    <property type="entry name" value="RCK_C"/>
</dbReference>
<feature type="domain" description="RCK C-terminal" evidence="8">
    <location>
        <begin position="137"/>
        <end position="217"/>
    </location>
</feature>
<protein>
    <recommendedName>
        <fullName evidence="1">Trk system potassium uptake protein TrkA</fullName>
    </recommendedName>
</protein>
<evidence type="ECO:0000256" key="5">
    <source>
        <dbReference type="ARBA" id="ARBA00023027"/>
    </source>
</evidence>
<dbReference type="EMBL" id="QRTC01000082">
    <property type="protein sequence ID" value="RGQ34392.1"/>
    <property type="molecule type" value="Genomic_DNA"/>
</dbReference>
<dbReference type="Proteomes" id="UP000284751">
    <property type="component" value="Unassembled WGS sequence"/>
</dbReference>
<dbReference type="Pfam" id="PF02080">
    <property type="entry name" value="TrkA_C"/>
    <property type="match status" value="1"/>
</dbReference>
<dbReference type="PANTHER" id="PTHR43833:SF5">
    <property type="entry name" value="TRK SYSTEM POTASSIUM UPTAKE PROTEIN TRKA"/>
    <property type="match status" value="1"/>
</dbReference>
<dbReference type="SUPFAM" id="SSF51735">
    <property type="entry name" value="NAD(P)-binding Rossmann-fold domains"/>
    <property type="match status" value="1"/>
</dbReference>
<evidence type="ECO:0000256" key="3">
    <source>
        <dbReference type="ARBA" id="ARBA00022538"/>
    </source>
</evidence>
<dbReference type="InterPro" id="IPR036291">
    <property type="entry name" value="NAD(P)-bd_dom_sf"/>
</dbReference>
<dbReference type="InterPro" id="IPR003148">
    <property type="entry name" value="RCK_N"/>
</dbReference>
<gene>
    <name evidence="9" type="ORF">DWY99_13520</name>
</gene>
<dbReference type="PROSITE" id="PS51201">
    <property type="entry name" value="RCK_N"/>
    <property type="match status" value="1"/>
</dbReference>
<organism evidence="9 10">
    <name type="scientific">[Clostridium] leptum</name>
    <dbReference type="NCBI Taxonomy" id="1535"/>
    <lineage>
        <taxon>Bacteria</taxon>
        <taxon>Bacillati</taxon>
        <taxon>Bacillota</taxon>
        <taxon>Clostridia</taxon>
        <taxon>Eubacteriales</taxon>
        <taxon>Oscillospiraceae</taxon>
        <taxon>Oscillospiraceae incertae sedis</taxon>
    </lineage>
</organism>
<name>A0A412AT98_9FIRM</name>
<dbReference type="InterPro" id="IPR050721">
    <property type="entry name" value="Trk_Ktr_HKT_K-transport"/>
</dbReference>
<dbReference type="PROSITE" id="PS51202">
    <property type="entry name" value="RCK_C"/>
    <property type="match status" value="1"/>
</dbReference>
<proteinExistence type="predicted"/>
<reference evidence="9 10" key="1">
    <citation type="submission" date="2018-08" db="EMBL/GenBank/DDBJ databases">
        <title>A genome reference for cultivated species of the human gut microbiota.</title>
        <authorList>
            <person name="Zou Y."/>
            <person name="Xue W."/>
            <person name="Luo G."/>
        </authorList>
    </citation>
    <scope>NUCLEOTIDE SEQUENCE [LARGE SCALE GENOMIC DNA]</scope>
    <source>
        <strain evidence="9 10">AF28-26</strain>
    </source>
</reference>
<dbReference type="PRINTS" id="PR00335">
    <property type="entry name" value="KUPTAKETRKA"/>
</dbReference>
<sequence>MNIVIIGGGKLGYSLAINMLDRDFRVNVIEKNKVRAMNLANELDAEVICGDGTELEVLMKAGVQEADCFIAVTGQDQDNLVACQLAKKRFHVPKVITRANDHRNLLALRNLGADIAVSSTEIITRAIEQEVDSAGMHLLASLNRGKAAICALTLPENSRFHGMSLKDIQLPQNSLIVSVVHQDVLTIPQGSTVLSSGDEIVAICESDQQKELMKMFR</sequence>
<dbReference type="AlphaFoldDB" id="A0A412AT98"/>